<evidence type="ECO:0000313" key="4">
    <source>
        <dbReference type="Proteomes" id="UP000029482"/>
    </source>
</evidence>
<dbReference type="HOGENOM" id="CLU_003211_0_0_11"/>
<dbReference type="NCBIfam" id="TIGR02243">
    <property type="entry name" value="putative baseplate assembly protein"/>
    <property type="match status" value="1"/>
</dbReference>
<dbReference type="OrthoDB" id="266253at2"/>
<feature type="region of interest" description="Disordered" evidence="2">
    <location>
        <begin position="54"/>
        <end position="114"/>
    </location>
</feature>
<feature type="region of interest" description="Disordered" evidence="2">
    <location>
        <begin position="1"/>
        <end position="34"/>
    </location>
</feature>
<feature type="compositionally biased region" description="Low complexity" evidence="2">
    <location>
        <begin position="91"/>
        <end position="112"/>
    </location>
</feature>
<feature type="coiled-coil region" evidence="1">
    <location>
        <begin position="348"/>
        <end position="395"/>
    </location>
</feature>
<keyword evidence="1" id="KW-0175">Coiled coil</keyword>
<dbReference type="RefSeq" id="WP_043498457.1">
    <property type="nucleotide sequence ID" value="NZ_CP009438.1"/>
</dbReference>
<evidence type="ECO:0000313" key="3">
    <source>
        <dbReference type="EMBL" id="AIR96862.1"/>
    </source>
</evidence>
<proteinExistence type="predicted"/>
<evidence type="ECO:0000256" key="2">
    <source>
        <dbReference type="SAM" id="MobiDB-lite"/>
    </source>
</evidence>
<dbReference type="AlphaFoldDB" id="A0A089WZI5"/>
<sequence>MTSPTGRPTPDGERAAPDGDPVPPRNRPGLPALSYRVGTHHRFLDAMLARLSEAGAPAPGATPRADDAPTGATPGPGTPAPGTTPRPGTPAPGATPRADAAASGAEGPLAALTTREPDDPTIALLDAWAVVADVLTFYQERIANEGYLRTATEHDSLIRLGRLVGHRPRPALAAATHLAYTLDPGTSCVVPAGSQARSTPEPGGLPLPFETSKDLTARAEWNLLPVRTTRPVTLAPDLAIRVPALDVDGVQHPLRPGDRLLFTYPDARLALTRLVEDVERDPARGRTTVRLRVPDPARQLDVAVDALREDMEDAARRTGTRAPFEELLDLLGDVRERAGELRDPDTFAARLDRRVQRLRERLSGLSDEPDADALAERAAVRLATVRDAVRRLTREPAAAPGAAGREAPAQDLATPGRGILHSLGPLLDALGRGGPPPRTRPAGPPPVGAALGAGSDALPRLLAGNRPGLTASLYDALAAVAPAGAPPPGVLHFRLTTAPLGAAVPDDERVRRLLRSAVPVRGDGTAPLAADVLLLDAVHEEVQPGGWIAVRVAGRSRTRVLRVVEADRIAVGNELDAVRVTRLRLDAPWTEDVDDIAACRATTVWAAPAPLPLAHSADPTDVAGDAIDLDGTFEGLTPGRLLVVSGERTDVVPDAAPADGAVPGRRPGVPGAELAVLAGVRHAFDGGSADARVRTTLLLTAPLAHRYRRDTVAVHGNVVPATAGETVTEVLGSGDGARAGQVLPLKQGPLVWLPSTTADGGDESLTVRVADVAWRRTADLGEAGPADQVYRLVAGSDGRAAVEFGDGRHGARLPTGSENVTARYRIGGGRAGNVPAGRVGQVISKPPGVSAVTNPLPASGGADADGPAELRQAIPLRLAAFDRLVSVRDYESFARAFAGVGKAVARRVTDGRRSLVHVTVAAADDAPLDPAAPLLTSLRTALRRYGDPGLPVRVEPCERVRLVVVLGVRTLPAHLPEKVEQRVRAALAARLGFDAARLAEPVHLSAVVAAAHAVPGVDFVDVDAFGGVPEGTAATEVARFAAHPSVVSVVPALPAGPRTVRETAGPEGTSAVVDSAQAPTVVLDTAHAPTVVLDRPGAPRPPARPAPGPARTLLRPAQLVLLDPAVPGTLILRRIP</sequence>
<protein>
    <submittedName>
        <fullName evidence="3">Uncharacterized protein</fullName>
    </submittedName>
</protein>
<dbReference type="eggNOG" id="COG3299">
    <property type="taxonomic scope" value="Bacteria"/>
</dbReference>
<dbReference type="KEGG" id="sgu:SGLAU_04180"/>
<evidence type="ECO:0000256" key="1">
    <source>
        <dbReference type="SAM" id="Coils"/>
    </source>
</evidence>
<accession>A0A089WZI5</accession>
<organism evidence="3 4">
    <name type="scientific">Streptomyces glaucescens</name>
    <dbReference type="NCBI Taxonomy" id="1907"/>
    <lineage>
        <taxon>Bacteria</taxon>
        <taxon>Bacillati</taxon>
        <taxon>Actinomycetota</taxon>
        <taxon>Actinomycetes</taxon>
        <taxon>Kitasatosporales</taxon>
        <taxon>Streptomycetaceae</taxon>
        <taxon>Streptomyces</taxon>
    </lineage>
</organism>
<feature type="compositionally biased region" description="Low complexity" evidence="2">
    <location>
        <begin position="54"/>
        <end position="75"/>
    </location>
</feature>
<keyword evidence="4" id="KW-1185">Reference proteome</keyword>
<feature type="compositionally biased region" description="Pro residues" evidence="2">
    <location>
        <begin position="76"/>
        <end position="90"/>
    </location>
</feature>
<dbReference type="EMBL" id="CP009438">
    <property type="protein sequence ID" value="AIR96862.1"/>
    <property type="molecule type" value="Genomic_DNA"/>
</dbReference>
<name>A0A089WZI5_STRGA</name>
<reference evidence="4" key="1">
    <citation type="journal article" date="2015" name="J. Biotechnol.">
        <title>Complete genome sequence of the actinobacterium Streptomyces glaucescens GLA.O (DSM 40922) consisting of a linear chromosome and one linear plasmid.</title>
        <authorList>
            <person name="Ortseifen V."/>
            <person name="Winkler A."/>
            <person name="Albersmeier A."/>
            <person name="Wendler S."/>
            <person name="Puhler A."/>
            <person name="Kalinowski J."/>
            <person name="Ruckert C."/>
        </authorList>
    </citation>
    <scope>NUCLEOTIDE SEQUENCE [LARGE SCALE GENOMIC DNA]</scope>
    <source>
        <strain evidence="4">DSM 40922 / GLA O</strain>
    </source>
</reference>
<gene>
    <name evidence="3" type="ORF">SGLAU_04180</name>
</gene>
<dbReference type="InterPro" id="IPR011749">
    <property type="entry name" value="CHP02243"/>
</dbReference>
<dbReference type="STRING" id="1907.SGLAU_04180"/>
<dbReference type="Proteomes" id="UP000029482">
    <property type="component" value="Chromosome"/>
</dbReference>